<gene>
    <name evidence="1" type="ORF">FEE95_18770</name>
</gene>
<name>A0A5S3PI33_9FLAO</name>
<reference evidence="1 2" key="1">
    <citation type="submission" date="2019-05" db="EMBL/GenBank/DDBJ databases">
        <authorList>
            <person name="Zhang J.-Y."/>
            <person name="Feg X."/>
            <person name="Du Z.-J."/>
        </authorList>
    </citation>
    <scope>NUCLEOTIDE SEQUENCE [LARGE SCALE GENOMIC DNA]</scope>
    <source>
        <strain evidence="1 2">RZ26</strain>
    </source>
</reference>
<dbReference type="RefSeq" id="WP_138659559.1">
    <property type="nucleotide sequence ID" value="NZ_VATY01000004.1"/>
</dbReference>
<dbReference type="InterPro" id="IPR046111">
    <property type="entry name" value="DUF6048"/>
</dbReference>
<evidence type="ECO:0000313" key="2">
    <source>
        <dbReference type="Proteomes" id="UP000310314"/>
    </source>
</evidence>
<dbReference type="Pfam" id="PF19515">
    <property type="entry name" value="DUF6048"/>
    <property type="match status" value="1"/>
</dbReference>
<proteinExistence type="predicted"/>
<accession>A0A5S3PI33</accession>
<sequence length="259" mass="29854">MLKYFISTSFVFCFFFGNAQSKPIDTKPKDTVVYKQPYGLRVGVDLSRPTISFFEEEYTGLEFVGDYRLSLKYYLAAELGNEKRTRQEDAYNFTTQGSYIKVGFDYNTYANWYGEQNMIYAGARIAFSTFNHTINNYQIFDSNRYWSPNGFQESGSEPIELESRTATWLEAVMGIKAELFANIYLGGSVRLGALVPNPNKKLDEGEFSNLFIPGFNKVTDNSIFGIGYNFSISYFLPLYKKEKRIKIDKDEPKLIEEEN</sequence>
<dbReference type="OrthoDB" id="1199048at2"/>
<evidence type="ECO:0008006" key="3">
    <source>
        <dbReference type="Google" id="ProtNLM"/>
    </source>
</evidence>
<evidence type="ECO:0000313" key="1">
    <source>
        <dbReference type="EMBL" id="TMM53938.1"/>
    </source>
</evidence>
<keyword evidence="2" id="KW-1185">Reference proteome</keyword>
<comment type="caution">
    <text evidence="1">The sequence shown here is derived from an EMBL/GenBank/DDBJ whole genome shotgun (WGS) entry which is preliminary data.</text>
</comment>
<protein>
    <recommendedName>
        <fullName evidence="3">Outer membrane protein beta-barrel domain-containing protein</fullName>
    </recommendedName>
</protein>
<dbReference type="AlphaFoldDB" id="A0A5S3PI33"/>
<dbReference type="EMBL" id="VATY01000004">
    <property type="protein sequence ID" value="TMM53938.1"/>
    <property type="molecule type" value="Genomic_DNA"/>
</dbReference>
<dbReference type="Proteomes" id="UP000310314">
    <property type="component" value="Unassembled WGS sequence"/>
</dbReference>
<organism evidence="1 2">
    <name type="scientific">Maribacter algarum</name>
    <name type="common">ex Zhang et al. 2020</name>
    <dbReference type="NCBI Taxonomy" id="2578118"/>
    <lineage>
        <taxon>Bacteria</taxon>
        <taxon>Pseudomonadati</taxon>
        <taxon>Bacteroidota</taxon>
        <taxon>Flavobacteriia</taxon>
        <taxon>Flavobacteriales</taxon>
        <taxon>Flavobacteriaceae</taxon>
        <taxon>Maribacter</taxon>
    </lineage>
</organism>